<feature type="transmembrane region" description="Helical" evidence="1">
    <location>
        <begin position="12"/>
        <end position="45"/>
    </location>
</feature>
<accession>A0A3E2TS84</accession>
<feature type="transmembrane region" description="Helical" evidence="1">
    <location>
        <begin position="151"/>
        <end position="172"/>
    </location>
</feature>
<name>A0A3E2TS84_9FIRM</name>
<evidence type="ECO:0000313" key="2">
    <source>
        <dbReference type="EMBL" id="RGB81892.1"/>
    </source>
</evidence>
<feature type="transmembrane region" description="Helical" evidence="1">
    <location>
        <begin position="72"/>
        <end position="95"/>
    </location>
</feature>
<dbReference type="AlphaFoldDB" id="A0A3E2TS84"/>
<gene>
    <name evidence="2" type="ORF">DW070_01595</name>
</gene>
<proteinExistence type="predicted"/>
<keyword evidence="1" id="KW-1133">Transmembrane helix</keyword>
<sequence length="180" mass="20589">MVITKCGRRAYVAAKYMAIFCTGGLAMIIPLLLNLLLTALFIPMIRPFPSFIDMYGVTSYDLMSELYFNHPLWYIFSYILLDFIFDGLIACLAFVFSAFVKYKVLSVILPMFVCLGINYIENFIYTDPSGHLYHELSPLYFLRAVSTVYPASWNIILTEGCILLFVLCVMGVKEAHCEIY</sequence>
<comment type="caution">
    <text evidence="2">The sequence shown here is derived from an EMBL/GenBank/DDBJ whole genome shotgun (WGS) entry which is preliminary data.</text>
</comment>
<feature type="transmembrane region" description="Helical" evidence="1">
    <location>
        <begin position="102"/>
        <end position="120"/>
    </location>
</feature>
<keyword evidence="1" id="KW-0472">Membrane</keyword>
<organism evidence="2 3">
    <name type="scientific">Coprococcus catus</name>
    <dbReference type="NCBI Taxonomy" id="116085"/>
    <lineage>
        <taxon>Bacteria</taxon>
        <taxon>Bacillati</taxon>
        <taxon>Bacillota</taxon>
        <taxon>Clostridia</taxon>
        <taxon>Lachnospirales</taxon>
        <taxon>Lachnospiraceae</taxon>
        <taxon>Coprococcus</taxon>
    </lineage>
</organism>
<dbReference type="EMBL" id="QVEP01000003">
    <property type="protein sequence ID" value="RGB81892.1"/>
    <property type="molecule type" value="Genomic_DNA"/>
</dbReference>
<dbReference type="Proteomes" id="UP000260773">
    <property type="component" value="Unassembled WGS sequence"/>
</dbReference>
<keyword evidence="1" id="KW-0812">Transmembrane</keyword>
<evidence type="ECO:0000313" key="3">
    <source>
        <dbReference type="Proteomes" id="UP000260773"/>
    </source>
</evidence>
<protein>
    <submittedName>
        <fullName evidence="2">Uncharacterized protein</fullName>
    </submittedName>
</protein>
<evidence type="ECO:0000256" key="1">
    <source>
        <dbReference type="SAM" id="Phobius"/>
    </source>
</evidence>
<reference evidence="2 3" key="1">
    <citation type="submission" date="2018-08" db="EMBL/GenBank/DDBJ databases">
        <title>A genome reference for cultivated species of the human gut microbiota.</title>
        <authorList>
            <person name="Zou Y."/>
            <person name="Xue W."/>
            <person name="Luo G."/>
        </authorList>
    </citation>
    <scope>NUCLEOTIDE SEQUENCE [LARGE SCALE GENOMIC DNA]</scope>
    <source>
        <strain evidence="2 3">AF45-17</strain>
    </source>
</reference>